<protein>
    <submittedName>
        <fullName evidence="1">Uncharacterized protein</fullName>
    </submittedName>
</protein>
<dbReference type="Proteomes" id="UP000306102">
    <property type="component" value="Unassembled WGS sequence"/>
</dbReference>
<dbReference type="PANTHER" id="PTHR33598:SF10">
    <property type="entry name" value="SEED MATURATION-LIKE PROTEIN"/>
    <property type="match status" value="1"/>
</dbReference>
<name>A0A4S4ERB5_CAMSN</name>
<proteinExistence type="predicted"/>
<gene>
    <name evidence="1" type="ORF">TEA_005686</name>
</gene>
<dbReference type="PANTHER" id="PTHR33598">
    <property type="entry name" value="OS02G0833400 PROTEIN"/>
    <property type="match status" value="1"/>
</dbReference>
<accession>A0A4S4ERB5</accession>
<sequence length="504" mass="56533">MSQVFKSLSLKRPISEDDCSVQLNQKRYKWEPFTGVAADFRPAEEAKALSIMGRKPKAKAVGRKVGRPKKVLMCEVPVRHVEIDELSSLGREVAVNVSPLMDEDLCSQMASTFPSSAYLSESAMHGRASSRSHIRERELLKILCCFMAAFARAFLISRVTDVSLKPLQPPPPPFSHHHRLIRPLLATRRLPSTVVSCLVSGVDGGGVSDDFVSTRMSGFDREFFVIATMLKKIELLDTSVISKGVSDAAKDSMKQTISTMLGLLPSDQFSVTVRVSKSPLDGLLTSSIMTGYTLWNAEYRISLMRNFDRSIDSWKRSGFPGENEISEMKSEDGVVEVDRCAEDLENFNLGRFGDLSPEALNYIQQLESELSTAKKELNARKQENVQMEYIRESNNDLLEYLQSLESDMVIELAQPSSLEVEEIIHQLVQNILRKFFKDDFSSDFVGDSAIRNVENLQNGDDECCNTIGTSRNYLAKLLFWCMLLGHHLRGLENRLHLSCVVGLL</sequence>
<dbReference type="EMBL" id="SDRB02002881">
    <property type="protein sequence ID" value="THG18716.1"/>
    <property type="molecule type" value="Genomic_DNA"/>
</dbReference>
<dbReference type="STRING" id="542762.A0A4S4ERB5"/>
<evidence type="ECO:0000313" key="1">
    <source>
        <dbReference type="EMBL" id="THG18716.1"/>
    </source>
</evidence>
<reference evidence="1 2" key="1">
    <citation type="journal article" date="2018" name="Proc. Natl. Acad. Sci. U.S.A.">
        <title>Draft genome sequence of Camellia sinensis var. sinensis provides insights into the evolution of the tea genome and tea quality.</title>
        <authorList>
            <person name="Wei C."/>
            <person name="Yang H."/>
            <person name="Wang S."/>
            <person name="Zhao J."/>
            <person name="Liu C."/>
            <person name="Gao L."/>
            <person name="Xia E."/>
            <person name="Lu Y."/>
            <person name="Tai Y."/>
            <person name="She G."/>
            <person name="Sun J."/>
            <person name="Cao H."/>
            <person name="Tong W."/>
            <person name="Gao Q."/>
            <person name="Li Y."/>
            <person name="Deng W."/>
            <person name="Jiang X."/>
            <person name="Wang W."/>
            <person name="Chen Q."/>
            <person name="Zhang S."/>
            <person name="Li H."/>
            <person name="Wu J."/>
            <person name="Wang P."/>
            <person name="Li P."/>
            <person name="Shi C."/>
            <person name="Zheng F."/>
            <person name="Jian J."/>
            <person name="Huang B."/>
            <person name="Shan D."/>
            <person name="Shi M."/>
            <person name="Fang C."/>
            <person name="Yue Y."/>
            <person name="Li F."/>
            <person name="Li D."/>
            <person name="Wei S."/>
            <person name="Han B."/>
            <person name="Jiang C."/>
            <person name="Yin Y."/>
            <person name="Xia T."/>
            <person name="Zhang Z."/>
            <person name="Bennetzen J.L."/>
            <person name="Zhao S."/>
            <person name="Wan X."/>
        </authorList>
    </citation>
    <scope>NUCLEOTIDE SEQUENCE [LARGE SCALE GENOMIC DNA]</scope>
    <source>
        <strain evidence="2">cv. Shuchazao</strain>
        <tissue evidence="1">Leaf</tissue>
    </source>
</reference>
<evidence type="ECO:0000313" key="2">
    <source>
        <dbReference type="Proteomes" id="UP000306102"/>
    </source>
</evidence>
<dbReference type="Pfam" id="PF05542">
    <property type="entry name" value="DUF760"/>
    <property type="match status" value="2"/>
</dbReference>
<dbReference type="InterPro" id="IPR008479">
    <property type="entry name" value="DUF760"/>
</dbReference>
<keyword evidence="2" id="KW-1185">Reference proteome</keyword>
<dbReference type="AlphaFoldDB" id="A0A4S4ERB5"/>
<comment type="caution">
    <text evidence="1">The sequence shown here is derived from an EMBL/GenBank/DDBJ whole genome shotgun (WGS) entry which is preliminary data.</text>
</comment>
<organism evidence="1 2">
    <name type="scientific">Camellia sinensis var. sinensis</name>
    <name type="common">China tea</name>
    <dbReference type="NCBI Taxonomy" id="542762"/>
    <lineage>
        <taxon>Eukaryota</taxon>
        <taxon>Viridiplantae</taxon>
        <taxon>Streptophyta</taxon>
        <taxon>Embryophyta</taxon>
        <taxon>Tracheophyta</taxon>
        <taxon>Spermatophyta</taxon>
        <taxon>Magnoliopsida</taxon>
        <taxon>eudicotyledons</taxon>
        <taxon>Gunneridae</taxon>
        <taxon>Pentapetalae</taxon>
        <taxon>asterids</taxon>
        <taxon>Ericales</taxon>
        <taxon>Theaceae</taxon>
        <taxon>Camellia</taxon>
    </lineage>
</organism>